<dbReference type="EMBL" id="AMQM01006280">
    <property type="status" value="NOT_ANNOTATED_CDS"/>
    <property type="molecule type" value="Genomic_DNA"/>
</dbReference>
<reference evidence="3 5" key="2">
    <citation type="journal article" date="2013" name="Nature">
        <title>Insights into bilaterian evolution from three spiralian genomes.</title>
        <authorList>
            <person name="Simakov O."/>
            <person name="Marletaz F."/>
            <person name="Cho S.J."/>
            <person name="Edsinger-Gonzales E."/>
            <person name="Havlak P."/>
            <person name="Hellsten U."/>
            <person name="Kuo D.H."/>
            <person name="Larsson T."/>
            <person name="Lv J."/>
            <person name="Arendt D."/>
            <person name="Savage R."/>
            <person name="Osoegawa K."/>
            <person name="de Jong P."/>
            <person name="Grimwood J."/>
            <person name="Chapman J.A."/>
            <person name="Shapiro H."/>
            <person name="Aerts A."/>
            <person name="Otillar R.P."/>
            <person name="Terry A.Y."/>
            <person name="Boore J.L."/>
            <person name="Grigoriev I.V."/>
            <person name="Lindberg D.R."/>
            <person name="Seaver E.C."/>
            <person name="Weisblat D.A."/>
            <person name="Putnam N.H."/>
            <person name="Rokhsar D.S."/>
        </authorList>
    </citation>
    <scope>NUCLEOTIDE SEQUENCE</scope>
</reference>
<proteinExistence type="predicted"/>
<keyword evidence="2" id="KW-0812">Transmembrane</keyword>
<sequence>MTPGQPSRSSSEVGERGDNLQFHNTPRPEYVVDPAFLPDGAPAVSHAEHQQQAYERYAQLLKNLKNAYVMMVSTSATIETILISLAIKFNSRMYGKFWASPMNPVRWQEQVTKTSEKSTSQSNCHKVELNKFGLTTAVLSSVLPRRLNG</sequence>
<evidence type="ECO:0000313" key="4">
    <source>
        <dbReference type="EnsemblMetazoa" id="HelroP178040"/>
    </source>
</evidence>
<dbReference type="HOGENOM" id="CLU_1751702_0_0_1"/>
<feature type="compositionally biased region" description="Polar residues" evidence="1">
    <location>
        <begin position="1"/>
        <end position="12"/>
    </location>
</feature>
<protein>
    <submittedName>
        <fullName evidence="3 4">Uncharacterized protein</fullName>
    </submittedName>
</protein>
<dbReference type="RefSeq" id="XP_009024420.1">
    <property type="nucleotide sequence ID" value="XM_009026172.1"/>
</dbReference>
<evidence type="ECO:0000256" key="2">
    <source>
        <dbReference type="SAM" id="Phobius"/>
    </source>
</evidence>
<dbReference type="GeneID" id="20206584"/>
<evidence type="ECO:0000313" key="3">
    <source>
        <dbReference type="EMBL" id="ESN97604.1"/>
    </source>
</evidence>
<dbReference type="EnsemblMetazoa" id="HelroT178040">
    <property type="protein sequence ID" value="HelroP178040"/>
    <property type="gene ID" value="HelroG178040"/>
</dbReference>
<dbReference type="InParanoid" id="T1FCN5"/>
<feature type="transmembrane region" description="Helical" evidence="2">
    <location>
        <begin position="67"/>
        <end position="87"/>
    </location>
</feature>
<accession>T1FCN5</accession>
<feature type="region of interest" description="Disordered" evidence="1">
    <location>
        <begin position="1"/>
        <end position="25"/>
    </location>
</feature>
<dbReference type="AlphaFoldDB" id="T1FCN5"/>
<keyword evidence="2" id="KW-1133">Transmembrane helix</keyword>
<name>T1FCN5_HELRO</name>
<evidence type="ECO:0000313" key="5">
    <source>
        <dbReference type="Proteomes" id="UP000015101"/>
    </source>
</evidence>
<keyword evidence="2" id="KW-0472">Membrane</keyword>
<keyword evidence="5" id="KW-1185">Reference proteome</keyword>
<reference evidence="5" key="1">
    <citation type="submission" date="2012-12" db="EMBL/GenBank/DDBJ databases">
        <authorList>
            <person name="Hellsten U."/>
            <person name="Grimwood J."/>
            <person name="Chapman J.A."/>
            <person name="Shapiro H."/>
            <person name="Aerts A."/>
            <person name="Otillar R.P."/>
            <person name="Terry A.Y."/>
            <person name="Boore J.L."/>
            <person name="Simakov O."/>
            <person name="Marletaz F."/>
            <person name="Cho S.-J."/>
            <person name="Edsinger-Gonzales E."/>
            <person name="Havlak P."/>
            <person name="Kuo D.-H."/>
            <person name="Larsson T."/>
            <person name="Lv J."/>
            <person name="Arendt D."/>
            <person name="Savage R."/>
            <person name="Osoegawa K."/>
            <person name="de Jong P."/>
            <person name="Lindberg D.R."/>
            <person name="Seaver E.C."/>
            <person name="Weisblat D.A."/>
            <person name="Putnam N.H."/>
            <person name="Grigoriev I.V."/>
            <person name="Rokhsar D.S."/>
        </authorList>
    </citation>
    <scope>NUCLEOTIDE SEQUENCE</scope>
</reference>
<dbReference type="CTD" id="20206584"/>
<dbReference type="KEGG" id="hro:HELRODRAFT_178040"/>
<evidence type="ECO:0000256" key="1">
    <source>
        <dbReference type="SAM" id="MobiDB-lite"/>
    </source>
</evidence>
<dbReference type="Proteomes" id="UP000015101">
    <property type="component" value="Unassembled WGS sequence"/>
</dbReference>
<organism evidence="4 5">
    <name type="scientific">Helobdella robusta</name>
    <name type="common">Californian leech</name>
    <dbReference type="NCBI Taxonomy" id="6412"/>
    <lineage>
        <taxon>Eukaryota</taxon>
        <taxon>Metazoa</taxon>
        <taxon>Spiralia</taxon>
        <taxon>Lophotrochozoa</taxon>
        <taxon>Annelida</taxon>
        <taxon>Clitellata</taxon>
        <taxon>Hirudinea</taxon>
        <taxon>Rhynchobdellida</taxon>
        <taxon>Glossiphoniidae</taxon>
        <taxon>Helobdella</taxon>
    </lineage>
</organism>
<dbReference type="EMBL" id="KB097336">
    <property type="protein sequence ID" value="ESN97604.1"/>
    <property type="molecule type" value="Genomic_DNA"/>
</dbReference>
<gene>
    <name evidence="4" type="primary">20206584</name>
    <name evidence="3" type="ORF">HELRODRAFT_178040</name>
</gene>
<reference evidence="4" key="3">
    <citation type="submission" date="2015-06" db="UniProtKB">
        <authorList>
            <consortium name="EnsemblMetazoa"/>
        </authorList>
    </citation>
    <scope>IDENTIFICATION</scope>
</reference>